<feature type="transmembrane region" description="Helical" evidence="11">
    <location>
        <begin position="90"/>
        <end position="115"/>
    </location>
</feature>
<dbReference type="PROSITE" id="PS50893">
    <property type="entry name" value="ABC_TRANSPORTER_2"/>
    <property type="match status" value="1"/>
</dbReference>
<dbReference type="SUPFAM" id="SSF161098">
    <property type="entry name" value="MetI-like"/>
    <property type="match status" value="1"/>
</dbReference>
<dbReference type="InterPro" id="IPR013563">
    <property type="entry name" value="Oligopep_ABC_C"/>
</dbReference>
<name>A0AAU7UDE8_9DEIO</name>
<evidence type="ECO:0000313" key="15">
    <source>
        <dbReference type="EMBL" id="XBV86207.1"/>
    </source>
</evidence>
<evidence type="ECO:0000259" key="13">
    <source>
        <dbReference type="PROSITE" id="PS50893"/>
    </source>
</evidence>
<keyword evidence="10 11" id="KW-0472">Membrane</keyword>
<organism evidence="15">
    <name type="scientific">Deinococcus sonorensis KR-87</name>
    <dbReference type="NCBI Taxonomy" id="694439"/>
    <lineage>
        <taxon>Bacteria</taxon>
        <taxon>Thermotogati</taxon>
        <taxon>Deinococcota</taxon>
        <taxon>Deinococci</taxon>
        <taxon>Deinococcales</taxon>
        <taxon>Deinococcaceae</taxon>
        <taxon>Deinococcus</taxon>
    </lineage>
</organism>
<evidence type="ECO:0000256" key="3">
    <source>
        <dbReference type="ARBA" id="ARBA00005417"/>
    </source>
</evidence>
<feature type="compositionally biased region" description="Low complexity" evidence="12">
    <location>
        <begin position="310"/>
        <end position="319"/>
    </location>
</feature>
<dbReference type="GO" id="GO:0016887">
    <property type="term" value="F:ATP hydrolysis activity"/>
    <property type="evidence" value="ECO:0007669"/>
    <property type="project" value="InterPro"/>
</dbReference>
<dbReference type="PROSITE" id="PS50928">
    <property type="entry name" value="ABC_TM1"/>
    <property type="match status" value="1"/>
</dbReference>
<evidence type="ECO:0000256" key="2">
    <source>
        <dbReference type="ARBA" id="ARBA00004202"/>
    </source>
</evidence>
<dbReference type="SMART" id="SM00382">
    <property type="entry name" value="AAA"/>
    <property type="match status" value="1"/>
</dbReference>
<feature type="transmembrane region" description="Helical" evidence="11">
    <location>
        <begin position="256"/>
        <end position="275"/>
    </location>
</feature>
<evidence type="ECO:0000256" key="9">
    <source>
        <dbReference type="ARBA" id="ARBA00022989"/>
    </source>
</evidence>
<feature type="transmembrane region" description="Helical" evidence="11">
    <location>
        <begin position="208"/>
        <end position="231"/>
    </location>
</feature>
<evidence type="ECO:0000256" key="12">
    <source>
        <dbReference type="SAM" id="MobiDB-lite"/>
    </source>
</evidence>
<dbReference type="InterPro" id="IPR050388">
    <property type="entry name" value="ABC_Ni/Peptide_Import"/>
</dbReference>
<dbReference type="CDD" id="cd06261">
    <property type="entry name" value="TM_PBP2"/>
    <property type="match status" value="1"/>
</dbReference>
<feature type="transmembrane region" description="Helical" evidence="11">
    <location>
        <begin position="152"/>
        <end position="169"/>
    </location>
</feature>
<dbReference type="InterPro" id="IPR025966">
    <property type="entry name" value="OppC_N"/>
</dbReference>
<feature type="region of interest" description="Disordered" evidence="12">
    <location>
        <begin position="648"/>
        <end position="668"/>
    </location>
</feature>
<dbReference type="EMBL" id="CP158299">
    <property type="protein sequence ID" value="XBV86207.1"/>
    <property type="molecule type" value="Genomic_DNA"/>
</dbReference>
<dbReference type="InterPro" id="IPR003593">
    <property type="entry name" value="AAA+_ATPase"/>
</dbReference>
<dbReference type="InterPro" id="IPR003439">
    <property type="entry name" value="ABC_transporter-like_ATP-bd"/>
</dbReference>
<feature type="transmembrane region" description="Helical" evidence="11">
    <location>
        <begin position="21"/>
        <end position="44"/>
    </location>
</feature>
<dbReference type="Pfam" id="PF08352">
    <property type="entry name" value="oligo_HPY"/>
    <property type="match status" value="1"/>
</dbReference>
<keyword evidence="9 11" id="KW-1133">Transmembrane helix</keyword>
<dbReference type="RefSeq" id="WP_350244261.1">
    <property type="nucleotide sequence ID" value="NZ_CP158299.1"/>
</dbReference>
<dbReference type="PROSITE" id="PS00211">
    <property type="entry name" value="ABC_TRANSPORTER_1"/>
    <property type="match status" value="1"/>
</dbReference>
<dbReference type="NCBIfam" id="TIGR01727">
    <property type="entry name" value="oligo_HPY"/>
    <property type="match status" value="1"/>
</dbReference>
<dbReference type="InterPro" id="IPR027417">
    <property type="entry name" value="P-loop_NTPase"/>
</dbReference>
<dbReference type="GO" id="GO:0055085">
    <property type="term" value="P:transmembrane transport"/>
    <property type="evidence" value="ECO:0007669"/>
    <property type="project" value="InterPro"/>
</dbReference>
<sequence>MTHLAAPPLIRPRRFPLLRALLRQPTAVVALAFLTLIVLASLFARQLAPYTPDAFDLPARLSGPTARHLLGADELGRDILSRLLYGGTKALLGILEAVLTAVLVAVPVGILAGYLGGALDRAVSFVTDLVLAIPAIILVLVVLTVFPNNLNAAMIALGLLVAPGFARIIRGVTLPLKEADFVAAARIAGVSEGTIMARHILPGVTRTAIVQASFVAANALLFAVALGFLGLTASPGEAEWGQIVAAAAQQISTQPWLLVPSGGLIALMALALMLLGNALRDATADVGSAAEVARPARGTTGSTPNETRARTAASSPARPADPAALLSVRDLSVVFEQRGQETLIVDHVSFDVHPGETVGLVGESGAGKSVTALAVLRLLASGGRIRGGQVWFEGQDITGLDDRAFDRLRGRALGLISQEPLSSLDPAFTVGSQLGELVGLHDRVSGTRNRERCLELLRQVQIRQPERVLSSFPHELSGGMAQRVAMAMALSGRPRLLIADEPTTALDVTVQKEILGLLRQLQEGTGMSVLIVTHNLGVVADLCDRVLVLYAGQVFEDAAVDELFDRPLNPYTLGLLGANPAHAQPGEPLTVIPGRVPPPGSWPTHCRFAARCAFAAPECTAGPVPLLQPVNQHFSRCVRIDEVFPTAAPGRAPHATATTPAAGHQEAS</sequence>
<keyword evidence="7" id="KW-0547">Nucleotide-binding</keyword>
<evidence type="ECO:0000256" key="8">
    <source>
        <dbReference type="ARBA" id="ARBA00022840"/>
    </source>
</evidence>
<dbReference type="PANTHER" id="PTHR43297">
    <property type="entry name" value="OLIGOPEPTIDE TRANSPORT ATP-BINDING PROTEIN APPD"/>
    <property type="match status" value="1"/>
</dbReference>
<evidence type="ECO:0000256" key="5">
    <source>
        <dbReference type="ARBA" id="ARBA00022475"/>
    </source>
</evidence>
<keyword evidence="4 11" id="KW-0813">Transport</keyword>
<evidence type="ECO:0000256" key="10">
    <source>
        <dbReference type="ARBA" id="ARBA00023136"/>
    </source>
</evidence>
<dbReference type="AlphaFoldDB" id="A0AAU7UDE8"/>
<dbReference type="PANTHER" id="PTHR43297:SF2">
    <property type="entry name" value="DIPEPTIDE TRANSPORT ATP-BINDING PROTEIN DPPD"/>
    <property type="match status" value="1"/>
</dbReference>
<accession>A0AAU7UDE8</accession>
<dbReference type="InterPro" id="IPR000515">
    <property type="entry name" value="MetI-like"/>
</dbReference>
<evidence type="ECO:0000256" key="11">
    <source>
        <dbReference type="RuleBase" id="RU363032"/>
    </source>
</evidence>
<dbReference type="Pfam" id="PF00528">
    <property type="entry name" value="BPD_transp_1"/>
    <property type="match status" value="1"/>
</dbReference>
<feature type="domain" description="ABC transmembrane type-1" evidence="14">
    <location>
        <begin position="91"/>
        <end position="276"/>
    </location>
</feature>
<dbReference type="InterPro" id="IPR035906">
    <property type="entry name" value="MetI-like_sf"/>
</dbReference>
<protein>
    <submittedName>
        <fullName evidence="15">Dipeptide/oligopeptide/nickel ABC transporter permease/ATP-binding protein</fullName>
    </submittedName>
</protein>
<dbReference type="GO" id="GO:0005524">
    <property type="term" value="F:ATP binding"/>
    <property type="evidence" value="ECO:0007669"/>
    <property type="project" value="UniProtKB-KW"/>
</dbReference>
<feature type="region of interest" description="Disordered" evidence="12">
    <location>
        <begin position="294"/>
        <end position="319"/>
    </location>
</feature>
<proteinExistence type="inferred from homology"/>
<gene>
    <name evidence="15" type="ORF">ABOD76_07845</name>
</gene>
<evidence type="ECO:0000256" key="7">
    <source>
        <dbReference type="ARBA" id="ARBA00022741"/>
    </source>
</evidence>
<dbReference type="FunFam" id="3.40.50.300:FF:000016">
    <property type="entry name" value="Oligopeptide ABC transporter ATP-binding component"/>
    <property type="match status" value="1"/>
</dbReference>
<comment type="subcellular location">
    <subcellularLocation>
        <location evidence="11">Cell membrane</location>
        <topology evidence="11">Multi-pass membrane protein</topology>
    </subcellularLocation>
    <subcellularLocation>
        <location evidence="2">Cell membrane</location>
        <topology evidence="2">Peripheral membrane protein</topology>
    </subcellularLocation>
    <subcellularLocation>
        <location evidence="1">Membrane</location>
        <topology evidence="1">Multi-pass membrane protein</topology>
    </subcellularLocation>
</comment>
<dbReference type="GO" id="GO:0015833">
    <property type="term" value="P:peptide transport"/>
    <property type="evidence" value="ECO:0007669"/>
    <property type="project" value="InterPro"/>
</dbReference>
<keyword evidence="8" id="KW-0067">ATP-binding</keyword>
<dbReference type="CDD" id="cd03257">
    <property type="entry name" value="ABC_NikE_OppD_transporters"/>
    <property type="match status" value="1"/>
</dbReference>
<dbReference type="GO" id="GO:0005886">
    <property type="term" value="C:plasma membrane"/>
    <property type="evidence" value="ECO:0007669"/>
    <property type="project" value="UniProtKB-SubCell"/>
</dbReference>
<reference evidence="15" key="1">
    <citation type="submission" date="2024-06" db="EMBL/GenBank/DDBJ databases">
        <title>Draft Genome Sequence of Deinococcus sonorensis Type Strain KR-87, a Biofilm Producing Representative of the Genus Deinococcus.</title>
        <authorList>
            <person name="Boren L.S."/>
            <person name="Grosso R.A."/>
            <person name="Hugenberg-Cox A.N."/>
            <person name="Hill J.T.E."/>
            <person name="Albert C.M."/>
            <person name="Tuohy J.M."/>
        </authorList>
    </citation>
    <scope>NUCLEOTIDE SEQUENCE</scope>
    <source>
        <strain evidence="15">KR-87</strain>
    </source>
</reference>
<feature type="domain" description="ABC transporter" evidence="13">
    <location>
        <begin position="328"/>
        <end position="576"/>
    </location>
</feature>
<keyword evidence="5" id="KW-1003">Cell membrane</keyword>
<feature type="transmembrane region" description="Helical" evidence="11">
    <location>
        <begin position="122"/>
        <end position="146"/>
    </location>
</feature>
<dbReference type="SUPFAM" id="SSF52540">
    <property type="entry name" value="P-loop containing nucleoside triphosphate hydrolases"/>
    <property type="match status" value="1"/>
</dbReference>
<comment type="similarity">
    <text evidence="3">Belongs to the ABC transporter superfamily.</text>
</comment>
<comment type="similarity">
    <text evidence="11">Belongs to the binding-protein-dependent transport system permease family.</text>
</comment>
<dbReference type="Gene3D" id="1.10.3720.10">
    <property type="entry name" value="MetI-like"/>
    <property type="match status" value="1"/>
</dbReference>
<keyword evidence="6 11" id="KW-0812">Transmembrane</keyword>
<evidence type="ECO:0000259" key="14">
    <source>
        <dbReference type="PROSITE" id="PS50928"/>
    </source>
</evidence>
<dbReference type="Pfam" id="PF12911">
    <property type="entry name" value="OppC_N"/>
    <property type="match status" value="1"/>
</dbReference>
<dbReference type="Pfam" id="PF00005">
    <property type="entry name" value="ABC_tran"/>
    <property type="match status" value="1"/>
</dbReference>
<dbReference type="Gene3D" id="3.40.50.300">
    <property type="entry name" value="P-loop containing nucleotide triphosphate hydrolases"/>
    <property type="match status" value="1"/>
</dbReference>
<evidence type="ECO:0000256" key="4">
    <source>
        <dbReference type="ARBA" id="ARBA00022448"/>
    </source>
</evidence>
<evidence type="ECO:0000256" key="6">
    <source>
        <dbReference type="ARBA" id="ARBA00022692"/>
    </source>
</evidence>
<dbReference type="InterPro" id="IPR017871">
    <property type="entry name" value="ABC_transporter-like_CS"/>
</dbReference>
<dbReference type="KEGG" id="dsc:ABOD76_07845"/>
<evidence type="ECO:0000256" key="1">
    <source>
        <dbReference type="ARBA" id="ARBA00004141"/>
    </source>
</evidence>